<protein>
    <submittedName>
        <fullName evidence="2">DUF234 domain-containing protein</fullName>
    </submittedName>
</protein>
<evidence type="ECO:0000259" key="1">
    <source>
        <dbReference type="Pfam" id="PF03008"/>
    </source>
</evidence>
<dbReference type="Pfam" id="PF03008">
    <property type="entry name" value="DUF234"/>
    <property type="match status" value="1"/>
</dbReference>
<gene>
    <name evidence="2" type="ORF">NYG85_02725</name>
</gene>
<dbReference type="PANTHER" id="PTHR34704">
    <property type="entry name" value="ATPASE"/>
    <property type="match status" value="1"/>
</dbReference>
<comment type="caution">
    <text evidence="2">The sequence shown here is derived from an EMBL/GenBank/DDBJ whole genome shotgun (WGS) entry which is preliminary data.</text>
</comment>
<organism evidence="2 3">
    <name type="scientific">Campylobacter gastrosuis</name>
    <dbReference type="NCBI Taxonomy" id="2974576"/>
    <lineage>
        <taxon>Bacteria</taxon>
        <taxon>Pseudomonadati</taxon>
        <taxon>Campylobacterota</taxon>
        <taxon>Epsilonproteobacteria</taxon>
        <taxon>Campylobacterales</taxon>
        <taxon>Campylobacteraceae</taxon>
        <taxon>Campylobacter</taxon>
    </lineage>
</organism>
<dbReference type="PANTHER" id="PTHR34704:SF1">
    <property type="entry name" value="ATPASE"/>
    <property type="match status" value="1"/>
</dbReference>
<evidence type="ECO:0000313" key="2">
    <source>
        <dbReference type="EMBL" id="MDL0088292.1"/>
    </source>
</evidence>
<dbReference type="Proteomes" id="UP001173801">
    <property type="component" value="Unassembled WGS sequence"/>
</dbReference>
<evidence type="ECO:0000313" key="3">
    <source>
        <dbReference type="Proteomes" id="UP001173801"/>
    </source>
</evidence>
<reference evidence="2" key="1">
    <citation type="submission" date="2022-08" db="EMBL/GenBank/DDBJ databases">
        <authorList>
            <person name="Wang H."/>
        </authorList>
    </citation>
    <scope>NUCLEOTIDE SEQUENCE</scope>
    <source>
        <strain evidence="2">PS10</strain>
    </source>
</reference>
<accession>A0ABT7HNK5</accession>
<dbReference type="RefSeq" id="WP_284936943.1">
    <property type="nucleotide sequence ID" value="NZ_JANURM010000002.1"/>
</dbReference>
<dbReference type="EMBL" id="JANURM010000002">
    <property type="protein sequence ID" value="MDL0088292.1"/>
    <property type="molecule type" value="Genomic_DNA"/>
</dbReference>
<feature type="domain" description="DUF234" evidence="1">
    <location>
        <begin position="125"/>
        <end position="208"/>
    </location>
</feature>
<sequence length="266" mass="31285">MKFHLVFDGFCLKNAYYDIFRAIEVEILDDFELISSEFSTFSEAEKSVLTKLAKSDRKWFGIYKILPKNLASKSYANLIKNGILRVEISKETPKNRAKNERLKKSERRYKIENKLHFSCHFFRFWFRFIYPNLDALRAGKKDEILALIRAGFDEYVGLGFEMIFAEFLAKKFQINAEISSFWHKNIEFDIFVKSGDFLLVGEAKFRGKKVCKNVLNMLLKKCDRLKITPNFIVILSKSGFSNELLALKDERIKLYEINDLMELLDE</sequence>
<keyword evidence="3" id="KW-1185">Reference proteome</keyword>
<name>A0ABT7HNK5_9BACT</name>
<reference evidence="2" key="2">
    <citation type="journal article" date="2023" name="Microorganisms">
        <title>Isolation and Genomic Characteristics of Cat-Borne Campylobacter felis sp. nov. and Sheep-Borne Campylobacter ovis sp. nov.</title>
        <authorList>
            <person name="Wang H."/>
            <person name="Li Y."/>
            <person name="Gu Y."/>
            <person name="Zhou G."/>
            <person name="Chen X."/>
            <person name="Zhang X."/>
            <person name="Shao Z."/>
            <person name="Zhang J."/>
            <person name="Zhang M."/>
        </authorList>
    </citation>
    <scope>NUCLEOTIDE SEQUENCE</scope>
    <source>
        <strain evidence="2">PS10</strain>
    </source>
</reference>
<dbReference type="InterPro" id="IPR004256">
    <property type="entry name" value="DUF234"/>
</dbReference>
<proteinExistence type="predicted"/>